<protein>
    <submittedName>
        <fullName evidence="2">Uncharacterized protein</fullName>
    </submittedName>
</protein>
<dbReference type="AlphaFoldDB" id="A0ABD3QB76"/>
<dbReference type="Gene3D" id="1.20.5.190">
    <property type="match status" value="1"/>
</dbReference>
<proteinExistence type="predicted"/>
<name>A0ABD3QB76_9STRA</name>
<evidence type="ECO:0000313" key="3">
    <source>
        <dbReference type="Proteomes" id="UP001530400"/>
    </source>
</evidence>
<dbReference type="PROSITE" id="PS50096">
    <property type="entry name" value="IQ"/>
    <property type="match status" value="2"/>
</dbReference>
<dbReference type="Proteomes" id="UP001530400">
    <property type="component" value="Unassembled WGS sequence"/>
</dbReference>
<sequence length="521" mass="60593">MFGKKTISTFGRRGMIGGFAKTNGAPPPAPSLSIDEKCKLVLTEMERCANWKHRHIESSILHNVPQVFVTADLQRELELELDRLLMEQLIQEEQRQIHSPSAEMIVRESIEEEPEDLNYCMACNSSPCEWRPSCDVDALTKRKKLLYRELTAAQKQQDCKMIRSAIARSVLNGGDNQFRPVDLIKELSIEIKEIDSSIKLCFIDEELHQTYATVSESVTVQSIHGFPTTVKRDAAIQALDFQHSRLIAKELAAETIEGILDWMLEGWFFGERDCVKDTITISDDDSPRFRERGTLLSKANRIQLSSNADALRAANTKKDNDDDLKRFETTMRYGIFYLTFMYFRALHLVRREKETWRGAYDVVTMAKKAPLSAERMKMIEEERNIDFRKARMEEATEKARRGEEKKRLRLERERLEKARISQRDNKRKQTAQRLALCLQRVYRGHIGRKVAKVHYLQQDRARSANVLMNACATAIARVWRGYCGRQDAKYLRKEMAEFLFAIRVEDAKDEEEEYLAMQRWF</sequence>
<reference evidence="2 3" key="1">
    <citation type="submission" date="2024-10" db="EMBL/GenBank/DDBJ databases">
        <title>Updated reference genomes for cyclostephanoid diatoms.</title>
        <authorList>
            <person name="Roberts W.R."/>
            <person name="Alverson A.J."/>
        </authorList>
    </citation>
    <scope>NUCLEOTIDE SEQUENCE [LARGE SCALE GENOMIC DNA]</scope>
    <source>
        <strain evidence="2 3">AJA010-31</strain>
    </source>
</reference>
<feature type="coiled-coil region" evidence="1">
    <location>
        <begin position="378"/>
        <end position="425"/>
    </location>
</feature>
<evidence type="ECO:0000313" key="2">
    <source>
        <dbReference type="EMBL" id="KAL3797312.1"/>
    </source>
</evidence>
<accession>A0ABD3QB76</accession>
<keyword evidence="1" id="KW-0175">Coiled coil</keyword>
<dbReference type="SMART" id="SM00015">
    <property type="entry name" value="IQ"/>
    <property type="match status" value="2"/>
</dbReference>
<evidence type="ECO:0000256" key="1">
    <source>
        <dbReference type="SAM" id="Coils"/>
    </source>
</evidence>
<dbReference type="InterPro" id="IPR000048">
    <property type="entry name" value="IQ_motif_EF-hand-BS"/>
</dbReference>
<comment type="caution">
    <text evidence="2">The sequence shown here is derived from an EMBL/GenBank/DDBJ whole genome shotgun (WGS) entry which is preliminary data.</text>
</comment>
<gene>
    <name evidence="2" type="ORF">ACHAWO_012728</name>
</gene>
<keyword evidence="3" id="KW-1185">Reference proteome</keyword>
<organism evidence="2 3">
    <name type="scientific">Cyclotella atomus</name>
    <dbReference type="NCBI Taxonomy" id="382360"/>
    <lineage>
        <taxon>Eukaryota</taxon>
        <taxon>Sar</taxon>
        <taxon>Stramenopiles</taxon>
        <taxon>Ochrophyta</taxon>
        <taxon>Bacillariophyta</taxon>
        <taxon>Coscinodiscophyceae</taxon>
        <taxon>Thalassiosirophycidae</taxon>
        <taxon>Stephanodiscales</taxon>
        <taxon>Stephanodiscaceae</taxon>
        <taxon>Cyclotella</taxon>
    </lineage>
</organism>
<dbReference type="EMBL" id="JALLPJ020000258">
    <property type="protein sequence ID" value="KAL3797312.1"/>
    <property type="molecule type" value="Genomic_DNA"/>
</dbReference>